<protein>
    <submittedName>
        <fullName evidence="1">Uncharacterized protein</fullName>
    </submittedName>
</protein>
<dbReference type="EMBL" id="CP047650">
    <property type="protein sequence ID" value="QHI99142.1"/>
    <property type="molecule type" value="Genomic_DNA"/>
</dbReference>
<proteinExistence type="predicted"/>
<name>A0A857J808_9BURK</name>
<organism evidence="1 2">
    <name type="scientific">Xylophilus rhododendri</name>
    <dbReference type="NCBI Taxonomy" id="2697032"/>
    <lineage>
        <taxon>Bacteria</taxon>
        <taxon>Pseudomonadati</taxon>
        <taxon>Pseudomonadota</taxon>
        <taxon>Betaproteobacteria</taxon>
        <taxon>Burkholderiales</taxon>
        <taxon>Xylophilus</taxon>
    </lineage>
</organism>
<evidence type="ECO:0000313" key="1">
    <source>
        <dbReference type="EMBL" id="QHI99142.1"/>
    </source>
</evidence>
<gene>
    <name evidence="1" type="ORF">GT347_14795</name>
</gene>
<evidence type="ECO:0000313" key="2">
    <source>
        <dbReference type="Proteomes" id="UP000464787"/>
    </source>
</evidence>
<dbReference type="AlphaFoldDB" id="A0A857J808"/>
<dbReference type="Proteomes" id="UP000464787">
    <property type="component" value="Chromosome"/>
</dbReference>
<dbReference type="RefSeq" id="WP_160552923.1">
    <property type="nucleotide sequence ID" value="NZ_CP047650.1"/>
</dbReference>
<keyword evidence="2" id="KW-1185">Reference proteome</keyword>
<dbReference type="KEGG" id="xyk:GT347_14795"/>
<accession>A0A857J808</accession>
<sequence>MPELAETAARWFIVSQVKSNRVVYFTDDPDYQPPMEGNWYFVSVFQGDLPEAMTLRNCWSWRFNGDSFQDAQEPPVPEPQQALLAANRSALRYLLREKINRWRTPTAANCYLGEMLWADKLEEARRHAAAAGEGRFVLLQSLAAARGIGLAEAAELILAASARREAVLHESEAVRERFAHAIEQADSQEALMALRQDLMDMVHPHDAPRTAMTINPMTPQEWTRPLAPQQLLQEVQRLRTQLRLAIDQLRRQGSVGCLFDETLAAARLHAALELLAGRAPSGSMEHRALAQFAAARDLPLQEAARLVKAQAEQMQELLLSTEARRDEIDAAIGRMVNLRDLQAVQKAIAAIAVLASPAAS</sequence>
<reference evidence="1 2" key="1">
    <citation type="submission" date="2020-01" db="EMBL/GenBank/DDBJ databases">
        <title>Genome sequencing of strain KACC 21265.</title>
        <authorList>
            <person name="Heo J."/>
            <person name="Kim S.-J."/>
            <person name="Kim J.-S."/>
            <person name="Hong S.-B."/>
            <person name="Kwon S.-W."/>
        </authorList>
    </citation>
    <scope>NUCLEOTIDE SEQUENCE [LARGE SCALE GENOMIC DNA]</scope>
    <source>
        <strain evidence="1 2">KACC 21265</strain>
    </source>
</reference>